<keyword evidence="1" id="KW-0812">Transmembrane</keyword>
<protein>
    <recommendedName>
        <fullName evidence="7">Restriction endonuclease</fullName>
    </recommendedName>
</protein>
<evidence type="ECO:0000256" key="1">
    <source>
        <dbReference type="SAM" id="Phobius"/>
    </source>
</evidence>
<keyword evidence="1" id="KW-0472">Membrane</keyword>
<reference evidence="5 6" key="1">
    <citation type="journal article" date="2019" name="Int. J. Syst. Evol. Microbiol.">
        <title>The Global Catalogue of Microorganisms (GCM) 10K type strain sequencing project: providing services to taxonomists for standard genome sequencing and annotation.</title>
        <authorList>
            <consortium name="The Broad Institute Genomics Platform"/>
            <consortium name="The Broad Institute Genome Sequencing Center for Infectious Disease"/>
            <person name="Wu L."/>
            <person name="Ma J."/>
        </authorList>
    </citation>
    <scope>NUCLEOTIDE SEQUENCE [LARGE SCALE GENOMIC DNA]</scope>
    <source>
        <strain evidence="5 6">IBRC-M 10256</strain>
    </source>
</reference>
<dbReference type="InterPro" id="IPR058674">
    <property type="entry name" value="DUF8054_N"/>
</dbReference>
<dbReference type="EMBL" id="JBHSAQ010000001">
    <property type="protein sequence ID" value="MFC3957187.1"/>
    <property type="molecule type" value="Genomic_DNA"/>
</dbReference>
<proteinExistence type="predicted"/>
<dbReference type="Proteomes" id="UP001595846">
    <property type="component" value="Unassembled WGS sequence"/>
</dbReference>
<dbReference type="AlphaFoldDB" id="A0ABD5NJH2"/>
<sequence length="295" mass="32371">MDESVTSTIRSGLSSLKNPEYTGTNRCPPCTGVNVAIGAVLGLALALVHPALGAVAFGLSLVVIYVRGYLVPGTPTLTKRYLPDTVLARFEHEPPMVTDGGGGNPLDEAIRKIQYREEHSVDGETYLKDAGVVEVSGDGRTLSSDFRAQAEERAASFDGVVDVEFVAEMFDVTPDEVSVPDRDYPAIETRRRIRRWPSEPAFVVDVAAHDVLRDRRDDWSDVPVEQRVRLLRSIRSLWETCPTCGGEVSFDEETVTSCCREFQVVTYRCGSCDAHFVELDPDDVDAGTAKKGFIP</sequence>
<dbReference type="GeneID" id="73904646"/>
<accession>A0ABD5NJH2</accession>
<feature type="transmembrane region" description="Helical" evidence="1">
    <location>
        <begin position="51"/>
        <end position="70"/>
    </location>
</feature>
<gene>
    <name evidence="5" type="ORF">ACFOUR_02215</name>
</gene>
<evidence type="ECO:0000259" key="4">
    <source>
        <dbReference type="Pfam" id="PF26238"/>
    </source>
</evidence>
<evidence type="ECO:0000259" key="3">
    <source>
        <dbReference type="Pfam" id="PF26237"/>
    </source>
</evidence>
<keyword evidence="1" id="KW-1133">Transmembrane helix</keyword>
<keyword evidence="6" id="KW-1185">Reference proteome</keyword>
<feature type="domain" description="DUF8054" evidence="4">
    <location>
        <begin position="122"/>
        <end position="236"/>
    </location>
</feature>
<dbReference type="RefSeq" id="WP_256531883.1">
    <property type="nucleotide sequence ID" value="NZ_CP101824.1"/>
</dbReference>
<evidence type="ECO:0000259" key="2">
    <source>
        <dbReference type="Pfam" id="PF26236"/>
    </source>
</evidence>
<dbReference type="Pfam" id="PF26237">
    <property type="entry name" value="DUF8054_C"/>
    <property type="match status" value="1"/>
</dbReference>
<dbReference type="Pfam" id="PF26236">
    <property type="entry name" value="DUF8054_N"/>
    <property type="match status" value="1"/>
</dbReference>
<organism evidence="5 6">
    <name type="scientific">Halovivax cerinus</name>
    <dbReference type="NCBI Taxonomy" id="1487865"/>
    <lineage>
        <taxon>Archaea</taxon>
        <taxon>Methanobacteriati</taxon>
        <taxon>Methanobacteriota</taxon>
        <taxon>Stenosarchaea group</taxon>
        <taxon>Halobacteria</taxon>
        <taxon>Halobacteriales</taxon>
        <taxon>Natrialbaceae</taxon>
        <taxon>Halovivax</taxon>
    </lineage>
</organism>
<evidence type="ECO:0000313" key="6">
    <source>
        <dbReference type="Proteomes" id="UP001595846"/>
    </source>
</evidence>
<dbReference type="InterPro" id="IPR058775">
    <property type="entry name" value="DUF8054_M"/>
</dbReference>
<comment type="caution">
    <text evidence="5">The sequence shown here is derived from an EMBL/GenBank/DDBJ whole genome shotgun (WGS) entry which is preliminary data.</text>
</comment>
<evidence type="ECO:0000313" key="5">
    <source>
        <dbReference type="EMBL" id="MFC3957187.1"/>
    </source>
</evidence>
<dbReference type="Pfam" id="PF26238">
    <property type="entry name" value="DUF8054_M"/>
    <property type="match status" value="1"/>
</dbReference>
<evidence type="ECO:0008006" key="7">
    <source>
        <dbReference type="Google" id="ProtNLM"/>
    </source>
</evidence>
<dbReference type="InterPro" id="IPR058675">
    <property type="entry name" value="DUF8054_C"/>
</dbReference>
<name>A0ABD5NJH2_9EURY</name>
<feature type="domain" description="DUF8054" evidence="2">
    <location>
        <begin position="14"/>
        <end position="93"/>
    </location>
</feature>
<feature type="domain" description="DUF8054" evidence="3">
    <location>
        <begin position="239"/>
        <end position="278"/>
    </location>
</feature>